<dbReference type="Pfam" id="PF00126">
    <property type="entry name" value="HTH_1"/>
    <property type="match status" value="1"/>
</dbReference>
<gene>
    <name evidence="7" type="ORF">FOB82_05655</name>
</gene>
<dbReference type="Pfam" id="PF03466">
    <property type="entry name" value="LysR_substrate"/>
    <property type="match status" value="1"/>
</dbReference>
<dbReference type="Proteomes" id="UP000426857">
    <property type="component" value="Chromosome"/>
</dbReference>
<sequence>MLSTDLDWFVELARTRHMGDTAAKLGLPQPTLSRRLSRLEEALGTRLFDRGGRHLELNARGRVYADAAATATESLRTGAADVARLIDPRRGPARLDFMHSLGTWMVPEILRTARTTRPDAPITLHQGPALELVDRVHSDDADLALVGPQPEQSLAGGPLTWTPLARQRLAIGLPADHRLADSTAPLRLRAVAGDPFIAMRPGYGTRLLLDTLTADAGFRPRLVFESMELTTVAGLVSAGLGVALLPIDDPFLSVSGVVLRPLAPAVHRELGLIHRRGADLAPPVRALHDDIVALAGAGNWARQ</sequence>
<dbReference type="PANTHER" id="PTHR30346:SF28">
    <property type="entry name" value="HTH-TYPE TRANSCRIPTIONAL REGULATOR CYNR"/>
    <property type="match status" value="1"/>
</dbReference>
<dbReference type="PANTHER" id="PTHR30346">
    <property type="entry name" value="TRANSCRIPTIONAL DUAL REGULATOR HCAR-RELATED"/>
    <property type="match status" value="1"/>
</dbReference>
<dbReference type="PRINTS" id="PR00039">
    <property type="entry name" value="HTHLYSR"/>
</dbReference>
<evidence type="ECO:0000259" key="6">
    <source>
        <dbReference type="PROSITE" id="PS50931"/>
    </source>
</evidence>
<evidence type="ECO:0000256" key="5">
    <source>
        <dbReference type="ARBA" id="ARBA00023163"/>
    </source>
</evidence>
<dbReference type="KEGG" id="cxe:FOB82_05655"/>
<dbReference type="InterPro" id="IPR000847">
    <property type="entry name" value="LysR_HTH_N"/>
</dbReference>
<evidence type="ECO:0000256" key="1">
    <source>
        <dbReference type="ARBA" id="ARBA00009437"/>
    </source>
</evidence>
<evidence type="ECO:0000256" key="3">
    <source>
        <dbReference type="ARBA" id="ARBA00023125"/>
    </source>
</evidence>
<dbReference type="PROSITE" id="PS50931">
    <property type="entry name" value="HTH_LYSR"/>
    <property type="match status" value="1"/>
</dbReference>
<feature type="domain" description="HTH lysR-type" evidence="6">
    <location>
        <begin position="1"/>
        <end position="58"/>
    </location>
</feature>
<dbReference type="GO" id="GO:0003700">
    <property type="term" value="F:DNA-binding transcription factor activity"/>
    <property type="evidence" value="ECO:0007669"/>
    <property type="project" value="InterPro"/>
</dbReference>
<dbReference type="InterPro" id="IPR005119">
    <property type="entry name" value="LysR_subst-bd"/>
</dbReference>
<dbReference type="AlphaFoldDB" id="A0A6B8TNA5"/>
<dbReference type="Gene3D" id="3.40.190.10">
    <property type="entry name" value="Periplasmic binding protein-like II"/>
    <property type="match status" value="2"/>
</dbReference>
<evidence type="ECO:0000313" key="8">
    <source>
        <dbReference type="Proteomes" id="UP000426857"/>
    </source>
</evidence>
<dbReference type="RefSeq" id="WP_155868647.1">
    <property type="nucleotide sequence ID" value="NZ_CP046322.1"/>
</dbReference>
<evidence type="ECO:0000256" key="4">
    <source>
        <dbReference type="ARBA" id="ARBA00023159"/>
    </source>
</evidence>
<reference evidence="7 8" key="1">
    <citation type="submission" date="2019-11" db="EMBL/GenBank/DDBJ databases">
        <title>FDA dAtabase for Regulatory Grade micrObial Sequences (FDA-ARGOS): Supporting development and validation of Infectious Disease Dx tests.</title>
        <authorList>
            <person name="Kerrigan L."/>
            <person name="Long C."/>
            <person name="Tallon L."/>
            <person name="Sadzewicz L."/>
            <person name="Vavikolanu K."/>
            <person name="Mehta A."/>
            <person name="Aluvathingal J."/>
            <person name="Nadendla S."/>
            <person name="Yan Y."/>
            <person name="Sichtig H."/>
        </authorList>
    </citation>
    <scope>NUCLEOTIDE SEQUENCE [LARGE SCALE GENOMIC DNA]</scope>
    <source>
        <strain evidence="7 8">FDAARGOS_674</strain>
    </source>
</reference>
<protein>
    <submittedName>
        <fullName evidence="7">LysR family transcriptional regulator</fullName>
    </submittedName>
</protein>
<evidence type="ECO:0000256" key="2">
    <source>
        <dbReference type="ARBA" id="ARBA00023015"/>
    </source>
</evidence>
<comment type="similarity">
    <text evidence="1">Belongs to the LysR transcriptional regulatory family.</text>
</comment>
<accession>A0A6B8TNA5</accession>
<dbReference type="InterPro" id="IPR036388">
    <property type="entry name" value="WH-like_DNA-bd_sf"/>
</dbReference>
<dbReference type="GO" id="GO:0003677">
    <property type="term" value="F:DNA binding"/>
    <property type="evidence" value="ECO:0007669"/>
    <property type="project" value="UniProtKB-KW"/>
</dbReference>
<dbReference type="SUPFAM" id="SSF46785">
    <property type="entry name" value="Winged helix' DNA-binding domain"/>
    <property type="match status" value="1"/>
</dbReference>
<dbReference type="EMBL" id="CP046322">
    <property type="protein sequence ID" value="QGS34516.1"/>
    <property type="molecule type" value="Genomic_DNA"/>
</dbReference>
<dbReference type="InterPro" id="IPR036390">
    <property type="entry name" value="WH_DNA-bd_sf"/>
</dbReference>
<dbReference type="SUPFAM" id="SSF53850">
    <property type="entry name" value="Periplasmic binding protein-like II"/>
    <property type="match status" value="1"/>
</dbReference>
<evidence type="ECO:0000313" key="7">
    <source>
        <dbReference type="EMBL" id="QGS34516.1"/>
    </source>
</evidence>
<dbReference type="GO" id="GO:0032993">
    <property type="term" value="C:protein-DNA complex"/>
    <property type="evidence" value="ECO:0007669"/>
    <property type="project" value="TreeGrafter"/>
</dbReference>
<keyword evidence="4" id="KW-0010">Activator</keyword>
<name>A0A6B8TNA5_9CORY</name>
<keyword evidence="3" id="KW-0238">DNA-binding</keyword>
<keyword evidence="2" id="KW-0805">Transcription regulation</keyword>
<proteinExistence type="inferred from homology"/>
<organism evidence="7 8">
    <name type="scientific">Corynebacterium xerosis</name>
    <dbReference type="NCBI Taxonomy" id="1725"/>
    <lineage>
        <taxon>Bacteria</taxon>
        <taxon>Bacillati</taxon>
        <taxon>Actinomycetota</taxon>
        <taxon>Actinomycetes</taxon>
        <taxon>Mycobacteriales</taxon>
        <taxon>Corynebacteriaceae</taxon>
        <taxon>Corynebacterium</taxon>
    </lineage>
</organism>
<dbReference type="Gene3D" id="1.10.10.10">
    <property type="entry name" value="Winged helix-like DNA-binding domain superfamily/Winged helix DNA-binding domain"/>
    <property type="match status" value="1"/>
</dbReference>
<keyword evidence="5" id="KW-0804">Transcription</keyword>